<evidence type="ECO:0000313" key="1">
    <source>
        <dbReference type="EMBL" id="OGF98593.1"/>
    </source>
</evidence>
<dbReference type="AlphaFoldDB" id="A0A1F5YEM8"/>
<organism evidence="1 2">
    <name type="scientific">Candidatus Glassbacteria bacterium GWA2_58_10</name>
    <dbReference type="NCBI Taxonomy" id="1817865"/>
    <lineage>
        <taxon>Bacteria</taxon>
        <taxon>Candidatus Glassiibacteriota</taxon>
    </lineage>
</organism>
<gene>
    <name evidence="1" type="ORF">A2Z86_05870</name>
</gene>
<proteinExistence type="predicted"/>
<protein>
    <submittedName>
        <fullName evidence="1">Uncharacterized protein</fullName>
    </submittedName>
</protein>
<comment type="caution">
    <text evidence="1">The sequence shown here is derived from an EMBL/GenBank/DDBJ whole genome shotgun (WGS) entry which is preliminary data.</text>
</comment>
<sequence length="83" mass="8933">MPIRYGRNILDFGGGFAGQLYFAPAVKLGADKAGKPVLAYAYEWINPRPNRQIKSVSLAGLNVKSSSSPVLLALTAVKPPFTR</sequence>
<dbReference type="EMBL" id="MFIV01000080">
    <property type="protein sequence ID" value="OGF98593.1"/>
    <property type="molecule type" value="Genomic_DNA"/>
</dbReference>
<accession>A0A1F5YEM8</accession>
<evidence type="ECO:0000313" key="2">
    <source>
        <dbReference type="Proteomes" id="UP000176992"/>
    </source>
</evidence>
<reference evidence="1 2" key="1">
    <citation type="journal article" date="2016" name="Nat. Commun.">
        <title>Thousands of microbial genomes shed light on interconnected biogeochemical processes in an aquifer system.</title>
        <authorList>
            <person name="Anantharaman K."/>
            <person name="Brown C.T."/>
            <person name="Hug L.A."/>
            <person name="Sharon I."/>
            <person name="Castelle C.J."/>
            <person name="Probst A.J."/>
            <person name="Thomas B.C."/>
            <person name="Singh A."/>
            <person name="Wilkins M.J."/>
            <person name="Karaoz U."/>
            <person name="Brodie E.L."/>
            <person name="Williams K.H."/>
            <person name="Hubbard S.S."/>
            <person name="Banfield J.F."/>
        </authorList>
    </citation>
    <scope>NUCLEOTIDE SEQUENCE [LARGE SCALE GENOMIC DNA]</scope>
</reference>
<dbReference type="Proteomes" id="UP000176992">
    <property type="component" value="Unassembled WGS sequence"/>
</dbReference>
<name>A0A1F5YEM8_9BACT</name>